<dbReference type="InterPro" id="IPR006570">
    <property type="entry name" value="SPK_dom"/>
</dbReference>
<dbReference type="Proteomes" id="UP000008281">
    <property type="component" value="Unassembled WGS sequence"/>
</dbReference>
<organism evidence="4">
    <name type="scientific">Caenorhabditis remanei</name>
    <name type="common">Caenorhabditis vulgaris</name>
    <dbReference type="NCBI Taxonomy" id="31234"/>
    <lineage>
        <taxon>Eukaryota</taxon>
        <taxon>Metazoa</taxon>
        <taxon>Ecdysozoa</taxon>
        <taxon>Nematoda</taxon>
        <taxon>Chromadorea</taxon>
        <taxon>Rhabditida</taxon>
        <taxon>Rhabditina</taxon>
        <taxon>Rhabditomorpha</taxon>
        <taxon>Rhabditoidea</taxon>
        <taxon>Rhabditidae</taxon>
        <taxon>Peloderinae</taxon>
        <taxon>Caenorhabditis</taxon>
    </lineage>
</organism>
<reference evidence="3" key="1">
    <citation type="submission" date="2007-07" db="EMBL/GenBank/DDBJ databases">
        <title>PCAP assembly of the Caenorhabditis remanei genome.</title>
        <authorList>
            <consortium name="The Caenorhabditis remanei Sequencing Consortium"/>
            <person name="Wilson R.K."/>
        </authorList>
    </citation>
    <scope>NUCLEOTIDE SEQUENCE [LARGE SCALE GENOMIC DNA]</scope>
    <source>
        <strain evidence="3">PB4641</strain>
    </source>
</reference>
<name>E3M9M0_CAERE</name>
<dbReference type="HOGENOM" id="CLU_819501_0_0_1"/>
<keyword evidence="4" id="KW-1185">Reference proteome</keyword>
<proteinExistence type="predicted"/>
<dbReference type="eggNOG" id="ENOG502S13E">
    <property type="taxonomic scope" value="Eukaryota"/>
</dbReference>
<dbReference type="Pfam" id="PF04435">
    <property type="entry name" value="SPK"/>
    <property type="match status" value="1"/>
</dbReference>
<gene>
    <name evidence="3" type="ORF">CRE_14578</name>
</gene>
<feature type="compositionally biased region" description="Acidic residues" evidence="1">
    <location>
        <begin position="240"/>
        <end position="253"/>
    </location>
</feature>
<feature type="region of interest" description="Disordered" evidence="1">
    <location>
        <begin position="220"/>
        <end position="258"/>
    </location>
</feature>
<dbReference type="InParanoid" id="E3M9M0"/>
<accession>E3M9M0</accession>
<evidence type="ECO:0000313" key="3">
    <source>
        <dbReference type="EMBL" id="EFO96383.1"/>
    </source>
</evidence>
<evidence type="ECO:0000256" key="1">
    <source>
        <dbReference type="SAM" id="MobiDB-lite"/>
    </source>
</evidence>
<evidence type="ECO:0000259" key="2">
    <source>
        <dbReference type="SMART" id="SM00583"/>
    </source>
</evidence>
<feature type="domain" description="SPK" evidence="2">
    <location>
        <begin position="108"/>
        <end position="216"/>
    </location>
</feature>
<evidence type="ECO:0000313" key="4">
    <source>
        <dbReference type="Proteomes" id="UP000008281"/>
    </source>
</evidence>
<dbReference type="EMBL" id="DS268430">
    <property type="protein sequence ID" value="EFO96383.1"/>
    <property type="molecule type" value="Genomic_DNA"/>
</dbReference>
<protein>
    <recommendedName>
        <fullName evidence="2">SPK domain-containing protein</fullName>
    </recommendedName>
</protein>
<dbReference type="AlphaFoldDB" id="E3M9M0"/>
<feature type="region of interest" description="Disordered" evidence="1">
    <location>
        <begin position="319"/>
        <end position="339"/>
    </location>
</feature>
<dbReference type="SMART" id="SM00583">
    <property type="entry name" value="SPK"/>
    <property type="match status" value="1"/>
</dbReference>
<sequence>MPVFKCSRLSTTQFVDFMRLYLFPETAFTQFSSTHCDTRSLIDLLPIIVFRESLILLSSLFIETPDNLLQTMEYFDENMFGINWSQYLIMFPTEGKSKRINRKIEITILQRLLEQGMVNKEPLVLNDFWRCLVEEEKWRGTWGSYRDHYRQSMAHKIQDLKFIDSKHRALMLYVSSRSVSETFKEELAKDECVCQFDENSRIISIVSKDGQVDVGGNTLRKFTGNNKRKNKKKDEKKDDKDDEEDEKEEDDDEVKVTGDKTALQNYQLSIDDKISELTRTVTEHAKTIEELQLKLKSVMSSGNPDSITSSSLVPESAPIQSAFDAGVPQIAEPRRRRTT</sequence>